<sequence length="75" mass="8721">MIKYITLDQFFQTIIEEEPKEEGEDMSEGEWGEDSADDDQRCINKVMKNLIVDSRIFVALRFMHLTMASFMPNAA</sequence>
<comment type="caution">
    <text evidence="2">The sequence shown here is derived from an EMBL/GenBank/DDBJ whole genome shotgun (WGS) entry which is preliminary data.</text>
</comment>
<feature type="compositionally biased region" description="Acidic residues" evidence="1">
    <location>
        <begin position="17"/>
        <end position="37"/>
    </location>
</feature>
<organism evidence="2 3">
    <name type="scientific">Portunus trituberculatus</name>
    <name type="common">Swimming crab</name>
    <name type="synonym">Neptunus trituberculatus</name>
    <dbReference type="NCBI Taxonomy" id="210409"/>
    <lineage>
        <taxon>Eukaryota</taxon>
        <taxon>Metazoa</taxon>
        <taxon>Ecdysozoa</taxon>
        <taxon>Arthropoda</taxon>
        <taxon>Crustacea</taxon>
        <taxon>Multicrustacea</taxon>
        <taxon>Malacostraca</taxon>
        <taxon>Eumalacostraca</taxon>
        <taxon>Eucarida</taxon>
        <taxon>Decapoda</taxon>
        <taxon>Pleocyemata</taxon>
        <taxon>Brachyura</taxon>
        <taxon>Eubrachyura</taxon>
        <taxon>Portunoidea</taxon>
        <taxon>Portunidae</taxon>
        <taxon>Portuninae</taxon>
        <taxon>Portunus</taxon>
    </lineage>
</organism>
<keyword evidence="3" id="KW-1185">Reference proteome</keyword>
<name>A0A5B7GF58_PORTR</name>
<feature type="region of interest" description="Disordered" evidence="1">
    <location>
        <begin position="17"/>
        <end position="38"/>
    </location>
</feature>
<evidence type="ECO:0000313" key="2">
    <source>
        <dbReference type="EMBL" id="MPC56216.1"/>
    </source>
</evidence>
<evidence type="ECO:0000256" key="1">
    <source>
        <dbReference type="SAM" id="MobiDB-lite"/>
    </source>
</evidence>
<proteinExistence type="predicted"/>
<protein>
    <submittedName>
        <fullName evidence="2">Uncharacterized protein</fullName>
    </submittedName>
</protein>
<dbReference type="Proteomes" id="UP000324222">
    <property type="component" value="Unassembled WGS sequence"/>
</dbReference>
<accession>A0A5B7GF58</accession>
<evidence type="ECO:0000313" key="3">
    <source>
        <dbReference type="Proteomes" id="UP000324222"/>
    </source>
</evidence>
<reference evidence="2 3" key="1">
    <citation type="submission" date="2019-05" db="EMBL/GenBank/DDBJ databases">
        <title>Another draft genome of Portunus trituberculatus and its Hox gene families provides insights of decapod evolution.</title>
        <authorList>
            <person name="Jeong J.-H."/>
            <person name="Song I."/>
            <person name="Kim S."/>
            <person name="Choi T."/>
            <person name="Kim D."/>
            <person name="Ryu S."/>
            <person name="Kim W."/>
        </authorList>
    </citation>
    <scope>NUCLEOTIDE SEQUENCE [LARGE SCALE GENOMIC DNA]</scope>
    <source>
        <tissue evidence="2">Muscle</tissue>
    </source>
</reference>
<dbReference type="EMBL" id="VSRR010013780">
    <property type="protein sequence ID" value="MPC56216.1"/>
    <property type="molecule type" value="Genomic_DNA"/>
</dbReference>
<gene>
    <name evidence="2" type="ORF">E2C01_050169</name>
</gene>
<dbReference type="AlphaFoldDB" id="A0A5B7GF58"/>